<keyword evidence="2" id="KW-1185">Reference proteome</keyword>
<protein>
    <submittedName>
        <fullName evidence="1">Uncharacterized protein</fullName>
    </submittedName>
</protein>
<proteinExistence type="predicted"/>
<accession>A0A8R1Z1L7</accession>
<dbReference type="OrthoDB" id="5777712at2759"/>
<evidence type="ECO:0000313" key="2">
    <source>
        <dbReference type="Proteomes" id="UP000005239"/>
    </source>
</evidence>
<name>A0A2A6CAP4_PRIPA</name>
<dbReference type="EnsemblMetazoa" id="PPA44933.1">
    <property type="protein sequence ID" value="PPA44933.1"/>
    <property type="gene ID" value="WBGene00283302"/>
</dbReference>
<accession>A0A2A6CAP4</accession>
<reference evidence="1" key="2">
    <citation type="submission" date="2022-06" db="UniProtKB">
        <authorList>
            <consortium name="EnsemblMetazoa"/>
        </authorList>
    </citation>
    <scope>IDENTIFICATION</scope>
    <source>
        <strain evidence="1">PS312</strain>
    </source>
</reference>
<dbReference type="Proteomes" id="UP000005239">
    <property type="component" value="Unassembled WGS sequence"/>
</dbReference>
<dbReference type="AlphaFoldDB" id="A0A2A6CAP4"/>
<evidence type="ECO:0000313" key="1">
    <source>
        <dbReference type="EnsemblMetazoa" id="PPA44933.1"/>
    </source>
</evidence>
<sequence>MVYLRISDIDIIILHNDIKLRDTTFINAPSLTIQREAQRGPGSVSIDGEGDLRIHNFTILPSDQCATEDQRAAKCCCGTGMFYDYPHKRCEFDRDDT</sequence>
<organism evidence="1 2">
    <name type="scientific">Pristionchus pacificus</name>
    <name type="common">Parasitic nematode worm</name>
    <dbReference type="NCBI Taxonomy" id="54126"/>
    <lineage>
        <taxon>Eukaryota</taxon>
        <taxon>Metazoa</taxon>
        <taxon>Ecdysozoa</taxon>
        <taxon>Nematoda</taxon>
        <taxon>Chromadorea</taxon>
        <taxon>Rhabditida</taxon>
        <taxon>Rhabditina</taxon>
        <taxon>Diplogasteromorpha</taxon>
        <taxon>Diplogasteroidea</taxon>
        <taxon>Neodiplogasteridae</taxon>
        <taxon>Pristionchus</taxon>
    </lineage>
</organism>
<reference evidence="2" key="1">
    <citation type="journal article" date="2008" name="Nat. Genet.">
        <title>The Pristionchus pacificus genome provides a unique perspective on nematode lifestyle and parasitism.</title>
        <authorList>
            <person name="Dieterich C."/>
            <person name="Clifton S.W."/>
            <person name="Schuster L.N."/>
            <person name="Chinwalla A."/>
            <person name="Delehaunty K."/>
            <person name="Dinkelacker I."/>
            <person name="Fulton L."/>
            <person name="Fulton R."/>
            <person name="Godfrey J."/>
            <person name="Minx P."/>
            <person name="Mitreva M."/>
            <person name="Roeseler W."/>
            <person name="Tian H."/>
            <person name="Witte H."/>
            <person name="Yang S.P."/>
            <person name="Wilson R.K."/>
            <person name="Sommer R.J."/>
        </authorList>
    </citation>
    <scope>NUCLEOTIDE SEQUENCE [LARGE SCALE GENOMIC DNA]</scope>
    <source>
        <strain evidence="2">PS312</strain>
    </source>
</reference>
<gene>
    <name evidence="1" type="primary">WBGene00283302</name>
</gene>